<feature type="compositionally biased region" description="Polar residues" evidence="1">
    <location>
        <begin position="429"/>
        <end position="476"/>
    </location>
</feature>
<sequence length="490" mass="55249">MVPPRGKVAFVAGVNGITGNALVEHLIRRPASEWSKIIITSRRRMSQIFWQDSRVTFIPLDFLNPADELIEAMKPLCHDVTHAFFASYVHEADFSKLINCNVPLFTNFLTALDTVARESLQRVCLHTGGKHYGAHLGPTEAPLHEEMPRYEDHGENFYYQQEDFMFDLAAKRTWTWNVIRPDAIIGFTPAGNGMSLALTLAIYMLCCREMGQVPVFPGNKLFYSTADDSSYAPSIADMAVWAATDEHAKNEAFNHVNGDTIVWKYFWPRLGRYFGIDIPEQLEWDAYGESEQMSNNFKMQDWAKDKKHIWEKVVAKHGGSAEAFDWGTWQFVDWALGKAWSTLSSVNKARKFGWMRSDDTYDTYVETFRAFENAGILPLCSVGNGAKAHQKPVILTPNPGDAAVIRQGKIKTIERAKLENRALQNGNIRNGTYHCTEQNGTEQKGTEQNGAEQNGIQQSDVSQNDTEQNGIEQNGIEQDGIDKHELKALA</sequence>
<feature type="region of interest" description="Disordered" evidence="1">
    <location>
        <begin position="429"/>
        <end position="490"/>
    </location>
</feature>
<protein>
    <recommendedName>
        <fullName evidence="2">PRISE-like Rossmann-fold domain-containing protein</fullName>
    </recommendedName>
</protein>
<evidence type="ECO:0000313" key="3">
    <source>
        <dbReference type="EMBL" id="KAK7420784.1"/>
    </source>
</evidence>
<dbReference type="EMBL" id="JAZAVJ010000027">
    <property type="protein sequence ID" value="KAK7420784.1"/>
    <property type="molecule type" value="Genomic_DNA"/>
</dbReference>
<dbReference type="Gene3D" id="3.40.50.720">
    <property type="entry name" value="NAD(P)-binding Rossmann-like Domain"/>
    <property type="match status" value="1"/>
</dbReference>
<dbReference type="PANTHER" id="PTHR32487">
    <property type="entry name" value="3-OXO-DELTA(4,5)-STEROID 5-BETA-REDUCTASE"/>
    <property type="match status" value="1"/>
</dbReference>
<dbReference type="InterPro" id="IPR055222">
    <property type="entry name" value="PRISE-like_Rossmann-fold"/>
</dbReference>
<dbReference type="InterPro" id="IPR036291">
    <property type="entry name" value="NAD(P)-bd_dom_sf"/>
</dbReference>
<keyword evidence="4" id="KW-1185">Reference proteome</keyword>
<organism evidence="3 4">
    <name type="scientific">Neonectria punicea</name>
    <dbReference type="NCBI Taxonomy" id="979145"/>
    <lineage>
        <taxon>Eukaryota</taxon>
        <taxon>Fungi</taxon>
        <taxon>Dikarya</taxon>
        <taxon>Ascomycota</taxon>
        <taxon>Pezizomycotina</taxon>
        <taxon>Sordariomycetes</taxon>
        <taxon>Hypocreomycetidae</taxon>
        <taxon>Hypocreales</taxon>
        <taxon>Nectriaceae</taxon>
        <taxon>Neonectria</taxon>
    </lineage>
</organism>
<comment type="caution">
    <text evidence="3">The sequence shown here is derived from an EMBL/GenBank/DDBJ whole genome shotgun (WGS) entry which is preliminary data.</text>
</comment>
<evidence type="ECO:0000256" key="1">
    <source>
        <dbReference type="SAM" id="MobiDB-lite"/>
    </source>
</evidence>
<dbReference type="Proteomes" id="UP001498476">
    <property type="component" value="Unassembled WGS sequence"/>
</dbReference>
<evidence type="ECO:0000259" key="2">
    <source>
        <dbReference type="Pfam" id="PF22917"/>
    </source>
</evidence>
<dbReference type="SUPFAM" id="SSF51735">
    <property type="entry name" value="NAD(P)-binding Rossmann-fold domains"/>
    <property type="match status" value="1"/>
</dbReference>
<reference evidence="3 4" key="1">
    <citation type="journal article" date="2025" name="Microbiol. Resour. Announc.">
        <title>Draft genome sequences for Neonectria magnoliae and Neonectria punicea, canker pathogens of Liriodendron tulipifera and Acer saccharum in West Virginia.</title>
        <authorList>
            <person name="Petronek H.M."/>
            <person name="Kasson M.T."/>
            <person name="Metheny A.M."/>
            <person name="Stauder C.M."/>
            <person name="Lovett B."/>
            <person name="Lynch S.C."/>
            <person name="Garnas J.R."/>
            <person name="Kasson L.R."/>
            <person name="Stajich J.E."/>
        </authorList>
    </citation>
    <scope>NUCLEOTIDE SEQUENCE [LARGE SCALE GENOMIC DNA]</scope>
    <source>
        <strain evidence="3 4">NRRL 64653</strain>
    </source>
</reference>
<evidence type="ECO:0000313" key="4">
    <source>
        <dbReference type="Proteomes" id="UP001498476"/>
    </source>
</evidence>
<feature type="compositionally biased region" description="Basic and acidic residues" evidence="1">
    <location>
        <begin position="480"/>
        <end position="490"/>
    </location>
</feature>
<dbReference type="CDD" id="cd08948">
    <property type="entry name" value="5beta-POR_like_SDR_a"/>
    <property type="match status" value="1"/>
</dbReference>
<accession>A0ABR1HIV5</accession>
<dbReference type="PANTHER" id="PTHR32487:SF0">
    <property type="entry name" value="3-OXO-DELTA(4,5)-STEROID 5-BETA-REDUCTASE"/>
    <property type="match status" value="1"/>
</dbReference>
<feature type="domain" description="PRISE-like Rossmann-fold" evidence="2">
    <location>
        <begin position="9"/>
        <end position="319"/>
    </location>
</feature>
<name>A0ABR1HIV5_9HYPO</name>
<gene>
    <name evidence="3" type="ORF">QQX98_002588</name>
</gene>
<proteinExistence type="predicted"/>
<dbReference type="Pfam" id="PF22917">
    <property type="entry name" value="PRISE"/>
    <property type="match status" value="1"/>
</dbReference>